<dbReference type="GO" id="GO:0002181">
    <property type="term" value="P:cytoplasmic translation"/>
    <property type="evidence" value="ECO:0007669"/>
    <property type="project" value="TreeGrafter"/>
</dbReference>
<organism evidence="13 14">
    <name type="scientific">Oryctolagus cuniculus</name>
    <name type="common">Rabbit</name>
    <dbReference type="NCBI Taxonomy" id="9986"/>
    <lineage>
        <taxon>Eukaryota</taxon>
        <taxon>Metazoa</taxon>
        <taxon>Chordata</taxon>
        <taxon>Craniata</taxon>
        <taxon>Vertebrata</taxon>
        <taxon>Euteleostomi</taxon>
        <taxon>Mammalia</taxon>
        <taxon>Eutheria</taxon>
        <taxon>Euarchontoglires</taxon>
        <taxon>Glires</taxon>
        <taxon>Lagomorpha</taxon>
        <taxon>Leporidae</taxon>
        <taxon>Oryctolagus</taxon>
    </lineage>
</organism>
<feature type="compositionally biased region" description="Basic residues" evidence="12">
    <location>
        <begin position="48"/>
        <end position="58"/>
    </location>
</feature>
<evidence type="ECO:0000256" key="10">
    <source>
        <dbReference type="ARBA" id="ARBA00034092"/>
    </source>
</evidence>
<name>G1THX9_RABIT</name>
<keyword evidence="14" id="KW-1185">Reference proteome</keyword>
<dbReference type="HOGENOM" id="CLU_139508_0_0_1"/>
<reference evidence="13 14" key="1">
    <citation type="journal article" date="2011" name="Nature">
        <title>A high-resolution map of human evolutionary constraint using 29 mammals.</title>
        <authorList>
            <person name="Lindblad-Toh K."/>
            <person name="Garber M."/>
            <person name="Zuk O."/>
            <person name="Lin M.F."/>
            <person name="Parker B.J."/>
            <person name="Washietl S."/>
            <person name="Kheradpour P."/>
            <person name="Ernst J."/>
            <person name="Jordan G."/>
            <person name="Mauceli E."/>
            <person name="Ward L.D."/>
            <person name="Lowe C.B."/>
            <person name="Holloway A.K."/>
            <person name="Clamp M."/>
            <person name="Gnerre S."/>
            <person name="Alfoldi J."/>
            <person name="Beal K."/>
            <person name="Chang J."/>
            <person name="Clawson H."/>
            <person name="Cuff J."/>
            <person name="Di Palma F."/>
            <person name="Fitzgerald S."/>
            <person name="Flicek P."/>
            <person name="Guttman M."/>
            <person name="Hubisz M.J."/>
            <person name="Jaffe D.B."/>
            <person name="Jungreis I."/>
            <person name="Kent W.J."/>
            <person name="Kostka D."/>
            <person name="Lara M."/>
            <person name="Martins A.L."/>
            <person name="Massingham T."/>
            <person name="Moltke I."/>
            <person name="Raney B.J."/>
            <person name="Rasmussen M.D."/>
            <person name="Robinson J."/>
            <person name="Stark A."/>
            <person name="Vilella A.J."/>
            <person name="Wen J."/>
            <person name="Xie X."/>
            <person name="Zody M.C."/>
            <person name="Baldwin J."/>
            <person name="Bloom T."/>
            <person name="Chin C.W."/>
            <person name="Heiman D."/>
            <person name="Nicol R."/>
            <person name="Nusbaum C."/>
            <person name="Young S."/>
            <person name="Wilkinson J."/>
            <person name="Worley K.C."/>
            <person name="Kovar C.L."/>
            <person name="Muzny D.M."/>
            <person name="Gibbs R.A."/>
            <person name="Cree A."/>
            <person name="Dihn H.H."/>
            <person name="Fowler G."/>
            <person name="Jhangiani S."/>
            <person name="Joshi V."/>
            <person name="Lee S."/>
            <person name="Lewis L.R."/>
            <person name="Nazareth L.V."/>
            <person name="Okwuonu G."/>
            <person name="Santibanez J."/>
            <person name="Warren W.C."/>
            <person name="Mardis E.R."/>
            <person name="Weinstock G.M."/>
            <person name="Wilson R.K."/>
            <person name="Delehaunty K."/>
            <person name="Dooling D."/>
            <person name="Fronik C."/>
            <person name="Fulton L."/>
            <person name="Fulton B."/>
            <person name="Graves T."/>
            <person name="Minx P."/>
            <person name="Sodergren E."/>
            <person name="Birney E."/>
            <person name="Margulies E.H."/>
            <person name="Herrero J."/>
            <person name="Green E.D."/>
            <person name="Haussler D."/>
            <person name="Siepel A."/>
            <person name="Goldman N."/>
            <person name="Pollard K.S."/>
            <person name="Pedersen J.S."/>
            <person name="Lander E.S."/>
            <person name="Kellis M."/>
        </authorList>
    </citation>
    <scope>NUCLEOTIDE SEQUENCE [LARGE SCALE GENOMIC DNA]</scope>
    <source>
        <strain evidence="13 14">Thorbecke inbred</strain>
    </source>
</reference>
<accession>G1THX9</accession>
<feature type="region of interest" description="Disordered" evidence="12">
    <location>
        <begin position="1"/>
        <end position="28"/>
    </location>
</feature>
<comment type="similarity">
    <text evidence="2 11">Belongs to the eukaryotic ribosomal protein eL29 family.</text>
</comment>
<dbReference type="EMBL" id="AAGW02043763">
    <property type="status" value="NOT_ANNOTATED_CDS"/>
    <property type="molecule type" value="Genomic_DNA"/>
</dbReference>
<dbReference type="Ensembl" id="ENSOCUT00000025214.2">
    <property type="protein sequence ID" value="ENSOCUP00000016541.2"/>
    <property type="gene ID" value="ENSOCUG00000025766.2"/>
</dbReference>
<dbReference type="PANTHER" id="PTHR12884">
    <property type="entry name" value="60S RIBOSOMAL PROTEIN L29"/>
    <property type="match status" value="1"/>
</dbReference>
<keyword evidence="8" id="KW-0007">Acetylation</keyword>
<dbReference type="GO" id="GO:0022625">
    <property type="term" value="C:cytosolic large ribosomal subunit"/>
    <property type="evidence" value="ECO:0007669"/>
    <property type="project" value="TreeGrafter"/>
</dbReference>
<keyword evidence="7 11" id="KW-0689">Ribosomal protein</keyword>
<reference evidence="13" key="3">
    <citation type="submission" date="2025-09" db="UniProtKB">
        <authorList>
            <consortium name="Ensembl"/>
        </authorList>
    </citation>
    <scope>IDENTIFICATION</scope>
    <source>
        <strain evidence="13">Thorbecke</strain>
    </source>
</reference>
<keyword evidence="9 11" id="KW-0687">Ribonucleoprotein</keyword>
<evidence type="ECO:0000256" key="9">
    <source>
        <dbReference type="ARBA" id="ARBA00023274"/>
    </source>
</evidence>
<evidence type="ECO:0000256" key="12">
    <source>
        <dbReference type="SAM" id="MobiDB-lite"/>
    </source>
</evidence>
<reference evidence="13" key="2">
    <citation type="submission" date="2025-08" db="UniProtKB">
        <authorList>
            <consortium name="Ensembl"/>
        </authorList>
    </citation>
    <scope>IDENTIFICATION</scope>
    <source>
        <strain evidence="13">Thorbecke</strain>
    </source>
</reference>
<evidence type="ECO:0000256" key="3">
    <source>
        <dbReference type="ARBA" id="ARBA00011133"/>
    </source>
</evidence>
<evidence type="ECO:0000256" key="8">
    <source>
        <dbReference type="ARBA" id="ARBA00022990"/>
    </source>
</evidence>
<dbReference type="STRING" id="9986.ENSOCUP00000016541"/>
<dbReference type="InParanoid" id="G1THX9"/>
<dbReference type="InterPro" id="IPR002673">
    <property type="entry name" value="Ribosomal_eL29"/>
</dbReference>
<comment type="subcellular location">
    <subcellularLocation>
        <location evidence="1">Cytoplasm</location>
    </subcellularLocation>
</comment>
<feature type="compositionally biased region" description="Basic residues" evidence="12">
    <location>
        <begin position="14"/>
        <end position="27"/>
    </location>
</feature>
<dbReference type="eggNOG" id="KOG3504">
    <property type="taxonomic scope" value="Eukaryota"/>
</dbReference>
<comment type="subunit">
    <text evidence="3">Component of the large ribosomal subunit.</text>
</comment>
<comment type="function">
    <text evidence="10">Component of the large ribosomal subunit. The ribosome is a large ribonucleoprotein complex responsible for the synthesis of proteins in the cell.</text>
</comment>
<dbReference type="GO" id="GO:0003735">
    <property type="term" value="F:structural constituent of ribosome"/>
    <property type="evidence" value="ECO:0007669"/>
    <property type="project" value="UniProtKB-UniRule"/>
</dbReference>
<dbReference type="AlphaFoldDB" id="G1THX9"/>
<evidence type="ECO:0000256" key="1">
    <source>
        <dbReference type="ARBA" id="ARBA00004496"/>
    </source>
</evidence>
<evidence type="ECO:0000256" key="6">
    <source>
        <dbReference type="ARBA" id="ARBA00022553"/>
    </source>
</evidence>
<keyword evidence="5" id="KW-0963">Cytoplasm</keyword>
<dbReference type="GeneTree" id="ENSGT00390000007084"/>
<keyword evidence="6" id="KW-0597">Phosphoprotein</keyword>
<dbReference type="Pfam" id="PF01779">
    <property type="entry name" value="Ribosomal_L29e"/>
    <property type="match status" value="1"/>
</dbReference>
<protein>
    <recommendedName>
        <fullName evidence="11">60S ribosomal protein L29</fullName>
    </recommendedName>
</protein>
<dbReference type="PaxDb" id="9986-ENSOCUP00000016541"/>
<evidence type="ECO:0000256" key="4">
    <source>
        <dbReference type="ARBA" id="ARBA00022481"/>
    </source>
</evidence>
<keyword evidence="4" id="KW-0488">Methylation</keyword>
<dbReference type="Proteomes" id="UP000001811">
    <property type="component" value="Chromosome 11"/>
</dbReference>
<evidence type="ECO:0000256" key="5">
    <source>
        <dbReference type="ARBA" id="ARBA00022490"/>
    </source>
</evidence>
<feature type="compositionally biased region" description="Polar residues" evidence="12">
    <location>
        <begin position="1"/>
        <end position="13"/>
    </location>
</feature>
<evidence type="ECO:0000313" key="13">
    <source>
        <dbReference type="Ensembl" id="ENSOCUP00000016541.2"/>
    </source>
</evidence>
<dbReference type="PANTHER" id="PTHR12884:SF18">
    <property type="entry name" value="60S RIBOSOMAL PROTEIN L29"/>
    <property type="match status" value="1"/>
</dbReference>
<dbReference type="SMR" id="G1THX9"/>
<evidence type="ECO:0000256" key="2">
    <source>
        <dbReference type="ARBA" id="ARBA00010247"/>
    </source>
</evidence>
<sequence>MAKSINHTTYNQSRKWHRNGIKKHQSQRYKSLTGVDPKILRNMHFVKKHNKKSLKKKQANNAKAMSTPAEDNKALVRPKKAKPVIPDGISCKLDQLTCITHPKLGNCAHNHVARILRLSQQRPKQRPKLSLKAPYLAQPPPKDAQALRKLPLTAFAYQCKSRRAVVTTGLLSAWD</sequence>
<proteinExistence type="inferred from homology"/>
<evidence type="ECO:0000313" key="14">
    <source>
        <dbReference type="Proteomes" id="UP000001811"/>
    </source>
</evidence>
<feature type="region of interest" description="Disordered" evidence="12">
    <location>
        <begin position="48"/>
        <end position="72"/>
    </location>
</feature>
<dbReference type="Gene3D" id="6.10.140.1730">
    <property type="match status" value="1"/>
</dbReference>
<evidence type="ECO:0000256" key="7">
    <source>
        <dbReference type="ARBA" id="ARBA00022980"/>
    </source>
</evidence>
<evidence type="ECO:0000256" key="11">
    <source>
        <dbReference type="RuleBase" id="RU364026"/>
    </source>
</evidence>